<evidence type="ECO:0000313" key="1">
    <source>
        <dbReference type="EMBL" id="WOL06361.1"/>
    </source>
</evidence>
<dbReference type="Proteomes" id="UP001327560">
    <property type="component" value="Chromosome 4"/>
</dbReference>
<protein>
    <submittedName>
        <fullName evidence="1">Uncharacterized protein</fullName>
    </submittedName>
</protein>
<sequence length="91" mass="10267">MVTRTPSMCLQPQSFHLLWSVERRRGVVWDCVSKHLYLSTIFFVDKVATATAINPLPQILNAPQSAPHPPYLLHCKLHSLPLAHGELCIPQ</sequence>
<keyword evidence="2" id="KW-1185">Reference proteome</keyword>
<reference evidence="1 2" key="1">
    <citation type="submission" date="2023-10" db="EMBL/GenBank/DDBJ databases">
        <title>Chromosome-scale genome assembly provides insights into flower coloration mechanisms of Canna indica.</title>
        <authorList>
            <person name="Li C."/>
        </authorList>
    </citation>
    <scope>NUCLEOTIDE SEQUENCE [LARGE SCALE GENOMIC DNA]</scope>
    <source>
        <tissue evidence="1">Flower</tissue>
    </source>
</reference>
<accession>A0AAQ3QEF9</accession>
<proteinExistence type="predicted"/>
<dbReference type="AlphaFoldDB" id="A0AAQ3QEF9"/>
<organism evidence="1 2">
    <name type="scientific">Canna indica</name>
    <name type="common">Indian-shot</name>
    <dbReference type="NCBI Taxonomy" id="4628"/>
    <lineage>
        <taxon>Eukaryota</taxon>
        <taxon>Viridiplantae</taxon>
        <taxon>Streptophyta</taxon>
        <taxon>Embryophyta</taxon>
        <taxon>Tracheophyta</taxon>
        <taxon>Spermatophyta</taxon>
        <taxon>Magnoliopsida</taxon>
        <taxon>Liliopsida</taxon>
        <taxon>Zingiberales</taxon>
        <taxon>Cannaceae</taxon>
        <taxon>Canna</taxon>
    </lineage>
</organism>
<evidence type="ECO:0000313" key="2">
    <source>
        <dbReference type="Proteomes" id="UP001327560"/>
    </source>
</evidence>
<gene>
    <name evidence="1" type="ORF">Cni_G15093</name>
</gene>
<name>A0AAQ3QEF9_9LILI</name>
<dbReference type="EMBL" id="CP136893">
    <property type="protein sequence ID" value="WOL06361.1"/>
    <property type="molecule type" value="Genomic_DNA"/>
</dbReference>